<proteinExistence type="predicted"/>
<reference evidence="2" key="1">
    <citation type="submission" date="2025-08" db="UniProtKB">
        <authorList>
            <consortium name="Ensembl"/>
        </authorList>
    </citation>
    <scope>IDENTIFICATION</scope>
</reference>
<keyword evidence="1" id="KW-0175">Coiled coil</keyword>
<dbReference type="InterPro" id="IPR051375">
    <property type="entry name" value="Tuftelin_GRINL1A/MYZAP/CCD68"/>
</dbReference>
<protein>
    <submittedName>
        <fullName evidence="2">Tuftelin-like</fullName>
    </submittedName>
</protein>
<dbReference type="PANTHER" id="PTHR23171:SF17">
    <property type="entry name" value="TUFTELIN"/>
    <property type="match status" value="1"/>
</dbReference>
<reference evidence="2" key="2">
    <citation type="submission" date="2025-09" db="UniProtKB">
        <authorList>
            <consortium name="Ensembl"/>
        </authorList>
    </citation>
    <scope>IDENTIFICATION</scope>
</reference>
<dbReference type="GeneTree" id="ENSGT00950000183065"/>
<dbReference type="Ensembl" id="ENSSTUT00000100256.1">
    <property type="protein sequence ID" value="ENSSTUP00000093731.1"/>
    <property type="gene ID" value="ENSSTUG00000041652.1"/>
</dbReference>
<dbReference type="AlphaFoldDB" id="A0A674DDN1"/>
<evidence type="ECO:0000256" key="1">
    <source>
        <dbReference type="SAM" id="Coils"/>
    </source>
</evidence>
<evidence type="ECO:0000313" key="2">
    <source>
        <dbReference type="Ensembl" id="ENSSTUP00000093731.1"/>
    </source>
</evidence>
<dbReference type="Proteomes" id="UP000472277">
    <property type="component" value="Chromosome 34"/>
</dbReference>
<gene>
    <name evidence="2" type="primary">LOC115173269</name>
</gene>
<organism evidence="2 3">
    <name type="scientific">Salmo trutta</name>
    <name type="common">Brown trout</name>
    <dbReference type="NCBI Taxonomy" id="8032"/>
    <lineage>
        <taxon>Eukaryota</taxon>
        <taxon>Metazoa</taxon>
        <taxon>Chordata</taxon>
        <taxon>Craniata</taxon>
        <taxon>Vertebrata</taxon>
        <taxon>Euteleostomi</taxon>
        <taxon>Actinopterygii</taxon>
        <taxon>Neopterygii</taxon>
        <taxon>Teleostei</taxon>
        <taxon>Protacanthopterygii</taxon>
        <taxon>Salmoniformes</taxon>
        <taxon>Salmonidae</taxon>
        <taxon>Salmoninae</taxon>
        <taxon>Salmo</taxon>
    </lineage>
</organism>
<feature type="coiled-coil region" evidence="1">
    <location>
        <begin position="99"/>
        <end position="168"/>
    </location>
</feature>
<keyword evidence="3" id="KW-1185">Reference proteome</keyword>
<dbReference type="Gene3D" id="1.10.287.1490">
    <property type="match status" value="1"/>
</dbReference>
<sequence>MLTDEVSQIQEVRYCLKTLREQMASRQNNNNKAESDEFSRRLDEQSKHLQWVEGEAGERGQRVEELQRLLGGMELEGAALRGKIATSEAELLQLRAAKEGELEKELAVLKEKIHHLDDMLKSQQRKVRHMIEQLQNSRTVIQERERVIRDLEEKVAFLEAEVSTHTAICVVVCVFEG</sequence>
<name>A0A674DDN1_SALTR</name>
<accession>A0A674DDN1</accession>
<evidence type="ECO:0000313" key="3">
    <source>
        <dbReference type="Proteomes" id="UP000472277"/>
    </source>
</evidence>
<dbReference type="GO" id="GO:0035556">
    <property type="term" value="P:intracellular signal transduction"/>
    <property type="evidence" value="ECO:0007669"/>
    <property type="project" value="TreeGrafter"/>
</dbReference>
<dbReference type="PANTHER" id="PTHR23171">
    <property type="entry name" value="GDOWN1"/>
    <property type="match status" value="1"/>
</dbReference>